<reference evidence="1 2" key="1">
    <citation type="submission" date="2022-10" db="EMBL/GenBank/DDBJ databases">
        <title>Host association and intracellularity evolved multiple times independently in the Rickettsiales.</title>
        <authorList>
            <person name="Castelli M."/>
            <person name="Nardi T."/>
            <person name="Gammuto L."/>
            <person name="Bellinzona G."/>
            <person name="Sabaneyeva E."/>
            <person name="Potekhin A."/>
            <person name="Serra V."/>
            <person name="Petroni G."/>
            <person name="Sassera D."/>
        </authorList>
    </citation>
    <scope>NUCLEOTIDE SEQUENCE [LARGE SCALE GENOMIC DNA]</scope>
    <source>
        <strain evidence="1 2">Kr 154-4</strain>
    </source>
</reference>
<dbReference type="RefSeq" id="WP_323738024.1">
    <property type="nucleotide sequence ID" value="NZ_CP112932.1"/>
</dbReference>
<evidence type="ECO:0000313" key="2">
    <source>
        <dbReference type="Proteomes" id="UP001326613"/>
    </source>
</evidence>
<evidence type="ECO:0000313" key="1">
    <source>
        <dbReference type="EMBL" id="WPY01235.1"/>
    </source>
</evidence>
<sequence length="142" mass="15582">MLNIATNDGLECFVQPFSQAAGAVLHSGPSTPDIDLINGLEHSINILKDGLNILSLNSLELYEDIANRFNEMRFISREVCGGLFAKYFPGGEKFEMPTLTILFMDMSSVLEKHLEGRNLTRLIEHLNANSGFAALIQGRPGG</sequence>
<dbReference type="Proteomes" id="UP001326613">
    <property type="component" value="Chromosome"/>
</dbReference>
<gene>
    <name evidence="1" type="ORF">Trichorick_01143</name>
</gene>
<organism evidence="1 2">
    <name type="scientific">Candidatus Trichorickettsia mobilis</name>
    <dbReference type="NCBI Taxonomy" id="1346319"/>
    <lineage>
        <taxon>Bacteria</taxon>
        <taxon>Pseudomonadati</taxon>
        <taxon>Pseudomonadota</taxon>
        <taxon>Alphaproteobacteria</taxon>
        <taxon>Rickettsiales</taxon>
        <taxon>Rickettsiaceae</taxon>
        <taxon>Rickettsieae</taxon>
        <taxon>Candidatus Trichorickettsia</taxon>
    </lineage>
</organism>
<dbReference type="EMBL" id="CP112932">
    <property type="protein sequence ID" value="WPY01235.1"/>
    <property type="molecule type" value="Genomic_DNA"/>
</dbReference>
<keyword evidence="2" id="KW-1185">Reference proteome</keyword>
<proteinExistence type="predicted"/>
<accession>A0ABZ0UT66</accession>
<name>A0ABZ0UT66_9RICK</name>
<protein>
    <submittedName>
        <fullName evidence="1">Uncharacterized protein</fullName>
    </submittedName>
</protein>